<comment type="function">
    <text evidence="16">Catalyzes the phosphorylation of pantothenate (Pan), the first step in CoA biosynthesis.</text>
</comment>
<evidence type="ECO:0000256" key="13">
    <source>
        <dbReference type="ARBA" id="ARBA00022993"/>
    </source>
</evidence>
<reference evidence="17" key="1">
    <citation type="submission" date="2015-09" db="EMBL/GenBank/DDBJ databases">
        <authorList>
            <consortium name="Pathogen Informatics"/>
        </authorList>
    </citation>
    <scope>NUCLEOTIDE SEQUENCE</scope>
    <source>
        <strain evidence="17">2789STDY5834896</strain>
    </source>
</reference>
<evidence type="ECO:0000256" key="2">
    <source>
        <dbReference type="ARBA" id="ARBA00001958"/>
    </source>
</evidence>
<name>A0A1C6H7N2_9FIRM</name>
<evidence type="ECO:0000256" key="10">
    <source>
        <dbReference type="ARBA" id="ARBA00022777"/>
    </source>
</evidence>
<dbReference type="NCBIfam" id="TIGR00671">
    <property type="entry name" value="baf"/>
    <property type="match status" value="1"/>
</dbReference>
<evidence type="ECO:0000256" key="14">
    <source>
        <dbReference type="ARBA" id="ARBA00038036"/>
    </source>
</evidence>
<dbReference type="GO" id="GO:0005524">
    <property type="term" value="F:ATP binding"/>
    <property type="evidence" value="ECO:0007669"/>
    <property type="project" value="UniProtKB-UniRule"/>
</dbReference>
<evidence type="ECO:0000256" key="12">
    <source>
        <dbReference type="ARBA" id="ARBA00022958"/>
    </source>
</evidence>
<dbReference type="PANTHER" id="PTHR34265">
    <property type="entry name" value="TYPE III PANTOTHENATE KINASE"/>
    <property type="match status" value="1"/>
</dbReference>
<protein>
    <recommendedName>
        <fullName evidence="15 16">Type III pantothenate kinase</fullName>
        <ecNumber evidence="6 16">2.7.1.33</ecNumber>
    </recommendedName>
    <alternativeName>
        <fullName evidence="16">PanK-III</fullName>
    </alternativeName>
    <alternativeName>
        <fullName evidence="16">Pantothenic acid kinase</fullName>
    </alternativeName>
</protein>
<keyword evidence="12 16" id="KW-0630">Potassium</keyword>
<comment type="cofactor">
    <cofactor evidence="2">
        <name>K(+)</name>
        <dbReference type="ChEBI" id="CHEBI:29103"/>
    </cofactor>
</comment>
<evidence type="ECO:0000256" key="6">
    <source>
        <dbReference type="ARBA" id="ARBA00012102"/>
    </source>
</evidence>
<dbReference type="Pfam" id="PF03309">
    <property type="entry name" value="Pan_kinase"/>
    <property type="match status" value="1"/>
</dbReference>
<evidence type="ECO:0000256" key="8">
    <source>
        <dbReference type="ARBA" id="ARBA00022679"/>
    </source>
</evidence>
<organism evidence="17">
    <name type="scientific">uncultured Anaerotruncus sp</name>
    <dbReference type="NCBI Taxonomy" id="905011"/>
    <lineage>
        <taxon>Bacteria</taxon>
        <taxon>Bacillati</taxon>
        <taxon>Bacillota</taxon>
        <taxon>Clostridia</taxon>
        <taxon>Eubacteriales</taxon>
        <taxon>Oscillospiraceae</taxon>
        <taxon>Anaerotruncus</taxon>
        <taxon>environmental samples</taxon>
    </lineage>
</organism>
<comment type="subcellular location">
    <subcellularLocation>
        <location evidence="3 16">Cytoplasm</location>
    </subcellularLocation>
</comment>
<evidence type="ECO:0000256" key="9">
    <source>
        <dbReference type="ARBA" id="ARBA00022741"/>
    </source>
</evidence>
<dbReference type="EC" id="2.7.1.33" evidence="6 16"/>
<evidence type="ECO:0000256" key="3">
    <source>
        <dbReference type="ARBA" id="ARBA00004496"/>
    </source>
</evidence>
<evidence type="ECO:0000256" key="7">
    <source>
        <dbReference type="ARBA" id="ARBA00022490"/>
    </source>
</evidence>
<comment type="catalytic activity">
    <reaction evidence="1 16">
        <text>(R)-pantothenate + ATP = (R)-4'-phosphopantothenate + ADP + H(+)</text>
        <dbReference type="Rhea" id="RHEA:16373"/>
        <dbReference type="ChEBI" id="CHEBI:10986"/>
        <dbReference type="ChEBI" id="CHEBI:15378"/>
        <dbReference type="ChEBI" id="CHEBI:29032"/>
        <dbReference type="ChEBI" id="CHEBI:30616"/>
        <dbReference type="ChEBI" id="CHEBI:456216"/>
        <dbReference type="EC" id="2.7.1.33"/>
    </reaction>
</comment>
<dbReference type="GO" id="GO:0005737">
    <property type="term" value="C:cytoplasm"/>
    <property type="evidence" value="ECO:0007669"/>
    <property type="project" value="UniProtKB-SubCell"/>
</dbReference>
<dbReference type="GO" id="GO:0015937">
    <property type="term" value="P:coenzyme A biosynthetic process"/>
    <property type="evidence" value="ECO:0007669"/>
    <property type="project" value="UniProtKB-UniRule"/>
</dbReference>
<evidence type="ECO:0000256" key="4">
    <source>
        <dbReference type="ARBA" id="ARBA00005225"/>
    </source>
</evidence>
<comment type="subunit">
    <text evidence="5 16">Homodimer.</text>
</comment>
<dbReference type="InterPro" id="IPR043129">
    <property type="entry name" value="ATPase_NBD"/>
</dbReference>
<dbReference type="PANTHER" id="PTHR34265:SF1">
    <property type="entry name" value="TYPE III PANTOTHENATE KINASE"/>
    <property type="match status" value="1"/>
</dbReference>
<comment type="pathway">
    <text evidence="4 16">Cofactor biosynthesis; coenzyme A biosynthesis; CoA from (R)-pantothenate: step 1/5.</text>
</comment>
<keyword evidence="9 16" id="KW-0547">Nucleotide-binding</keyword>
<feature type="active site" description="Proton acceptor" evidence="16">
    <location>
        <position position="112"/>
    </location>
</feature>
<dbReference type="AlphaFoldDB" id="A0A1C6H7N2"/>
<dbReference type="EMBL" id="FMHG01000001">
    <property type="protein sequence ID" value="SCJ53487.1"/>
    <property type="molecule type" value="Genomic_DNA"/>
</dbReference>
<keyword evidence="8 16" id="KW-0808">Transferase</keyword>
<dbReference type="SUPFAM" id="SSF53067">
    <property type="entry name" value="Actin-like ATPase domain"/>
    <property type="match status" value="2"/>
</dbReference>
<keyword evidence="11 16" id="KW-0067">ATP-binding</keyword>
<evidence type="ECO:0000256" key="15">
    <source>
        <dbReference type="ARBA" id="ARBA00040883"/>
    </source>
</evidence>
<feature type="binding site" evidence="16">
    <location>
        <position position="188"/>
    </location>
    <ligand>
        <name>substrate</name>
    </ligand>
</feature>
<dbReference type="CDD" id="cd24015">
    <property type="entry name" value="ASKHA_NBD_PanK-III"/>
    <property type="match status" value="1"/>
</dbReference>
<keyword evidence="16" id="KW-0479">Metal-binding</keyword>
<comment type="similarity">
    <text evidence="14 16">Belongs to the type III pantothenate kinase family.</text>
</comment>
<feature type="binding site" evidence="16">
    <location>
        <begin position="110"/>
        <end position="113"/>
    </location>
    <ligand>
        <name>substrate</name>
    </ligand>
</feature>
<feature type="binding site" evidence="16">
    <location>
        <position position="103"/>
    </location>
    <ligand>
        <name>substrate</name>
    </ligand>
</feature>
<dbReference type="InterPro" id="IPR004619">
    <property type="entry name" value="Type_III_PanK"/>
</dbReference>
<dbReference type="Gene3D" id="3.30.420.40">
    <property type="match status" value="2"/>
</dbReference>
<evidence type="ECO:0000256" key="1">
    <source>
        <dbReference type="ARBA" id="ARBA00001206"/>
    </source>
</evidence>
<dbReference type="GO" id="GO:0046872">
    <property type="term" value="F:metal ion binding"/>
    <property type="evidence" value="ECO:0007669"/>
    <property type="project" value="UniProtKB-KW"/>
</dbReference>
<evidence type="ECO:0000313" key="17">
    <source>
        <dbReference type="EMBL" id="SCJ53487.1"/>
    </source>
</evidence>
<dbReference type="HAMAP" id="MF_01274">
    <property type="entry name" value="Pantothen_kinase_3"/>
    <property type="match status" value="1"/>
</dbReference>
<keyword evidence="10 16" id="KW-0418">Kinase</keyword>
<feature type="binding site" evidence="16">
    <location>
        <position position="132"/>
    </location>
    <ligand>
        <name>K(+)</name>
        <dbReference type="ChEBI" id="CHEBI:29103"/>
    </ligand>
</feature>
<dbReference type="NCBIfam" id="NF009855">
    <property type="entry name" value="PRK13321.1"/>
    <property type="match status" value="1"/>
</dbReference>
<dbReference type="GO" id="GO:0004594">
    <property type="term" value="F:pantothenate kinase activity"/>
    <property type="evidence" value="ECO:0007669"/>
    <property type="project" value="UniProtKB-UniRule"/>
</dbReference>
<evidence type="ECO:0000256" key="11">
    <source>
        <dbReference type="ARBA" id="ARBA00022840"/>
    </source>
</evidence>
<evidence type="ECO:0000256" key="5">
    <source>
        <dbReference type="ARBA" id="ARBA00011738"/>
    </source>
</evidence>
<comment type="cofactor">
    <cofactor evidence="16">
        <name>NH4(+)</name>
        <dbReference type="ChEBI" id="CHEBI:28938"/>
    </cofactor>
    <cofactor evidence="16">
        <name>K(+)</name>
        <dbReference type="ChEBI" id="CHEBI:29103"/>
    </cofactor>
    <text evidence="16">A monovalent cation. Ammonium or potassium.</text>
</comment>
<feature type="binding site" evidence="16">
    <location>
        <position position="135"/>
    </location>
    <ligand>
        <name>ATP</name>
        <dbReference type="ChEBI" id="CHEBI:30616"/>
    </ligand>
</feature>
<keyword evidence="13 16" id="KW-0173">Coenzyme A biosynthesis</keyword>
<proteinExistence type="inferred from homology"/>
<evidence type="ECO:0000256" key="16">
    <source>
        <dbReference type="HAMAP-Rule" id="MF_01274"/>
    </source>
</evidence>
<feature type="binding site" evidence="16">
    <location>
        <begin position="9"/>
        <end position="16"/>
    </location>
    <ligand>
        <name>ATP</name>
        <dbReference type="ChEBI" id="CHEBI:30616"/>
    </ligand>
</feature>
<accession>A0A1C6H7N2</accession>
<gene>
    <name evidence="17" type="primary">coaX_1</name>
    <name evidence="16" type="synonym">coaX</name>
    <name evidence="17" type="ORF">SAMEA3545359_00715</name>
</gene>
<keyword evidence="7 16" id="KW-0963">Cytoplasm</keyword>
<sequence>MYPTVLVIDIGNTNMEFGVFVGDSLQHKFRLSTNKAITSDELGLSVTQFFALNGLDRFQVQDIVISSVVPQLNYTVQNMVRKYFDKEALLVGENLPVDIVNRYGNPSEVGADRLVTAVAACHKYGAPLIVVDFGTATTFDVVDCDGAYLGGAIYPGLKISMDALVERTAKLPRVEIEVPETGAIGVSTVTSMQSGIIYGYAGAVSNIVEKLSQQLGAPAKVVGTGGLAKTVGQEYHNFCAIDKTLILDGIKLLYDRHISRQRGC</sequence>
<dbReference type="UniPathway" id="UPA00241">
    <property type="reaction ID" value="UER00352"/>
</dbReference>